<feature type="transmembrane region" description="Helical" evidence="8">
    <location>
        <begin position="158"/>
        <end position="176"/>
    </location>
</feature>
<keyword evidence="11" id="KW-1185">Reference proteome</keyword>
<accession>A0ABW4BGL7</accession>
<comment type="subcellular location">
    <subcellularLocation>
        <location evidence="1">Cell membrane</location>
        <topology evidence="1">Multi-pass membrane protein</topology>
    </subcellularLocation>
</comment>
<proteinExistence type="predicted"/>
<feature type="transmembrane region" description="Helical" evidence="8">
    <location>
        <begin position="46"/>
        <end position="68"/>
    </location>
</feature>
<keyword evidence="6 8" id="KW-1133">Transmembrane helix</keyword>
<evidence type="ECO:0000256" key="2">
    <source>
        <dbReference type="ARBA" id="ARBA00022448"/>
    </source>
</evidence>
<evidence type="ECO:0000256" key="5">
    <source>
        <dbReference type="ARBA" id="ARBA00022970"/>
    </source>
</evidence>
<feature type="transmembrane region" description="Helical" evidence="8">
    <location>
        <begin position="422"/>
        <end position="441"/>
    </location>
</feature>
<keyword evidence="4 8" id="KW-0812">Transmembrane</keyword>
<feature type="transmembrane region" description="Helical" evidence="8">
    <location>
        <begin position="391"/>
        <end position="416"/>
    </location>
</feature>
<evidence type="ECO:0000313" key="11">
    <source>
        <dbReference type="Proteomes" id="UP001597199"/>
    </source>
</evidence>
<dbReference type="InterPro" id="IPR004841">
    <property type="entry name" value="AA-permease/SLC12A_dom"/>
</dbReference>
<dbReference type="RefSeq" id="WP_204119341.1">
    <property type="nucleotide sequence ID" value="NZ_BOLV01000014.1"/>
</dbReference>
<dbReference type="Proteomes" id="UP001597199">
    <property type="component" value="Unassembled WGS sequence"/>
</dbReference>
<organism evidence="10 11">
    <name type="scientific">Lacticaseibacillus suilingensis</name>
    <dbReference type="NCBI Taxonomy" id="2799577"/>
    <lineage>
        <taxon>Bacteria</taxon>
        <taxon>Bacillati</taxon>
        <taxon>Bacillota</taxon>
        <taxon>Bacilli</taxon>
        <taxon>Lactobacillales</taxon>
        <taxon>Lactobacillaceae</taxon>
        <taxon>Lacticaseibacillus</taxon>
    </lineage>
</organism>
<evidence type="ECO:0000259" key="9">
    <source>
        <dbReference type="Pfam" id="PF00324"/>
    </source>
</evidence>
<keyword evidence="3" id="KW-1003">Cell membrane</keyword>
<name>A0ABW4BGL7_9LACO</name>
<feature type="transmembrane region" description="Helical" evidence="8">
    <location>
        <begin position="20"/>
        <end position="40"/>
    </location>
</feature>
<evidence type="ECO:0000256" key="7">
    <source>
        <dbReference type="ARBA" id="ARBA00023136"/>
    </source>
</evidence>
<keyword evidence="5" id="KW-0029">Amino-acid transport</keyword>
<evidence type="ECO:0000313" key="10">
    <source>
        <dbReference type="EMBL" id="MFD1399649.1"/>
    </source>
</evidence>
<feature type="transmembrane region" description="Helical" evidence="8">
    <location>
        <begin position="278"/>
        <end position="311"/>
    </location>
</feature>
<gene>
    <name evidence="10" type="ORF">ACFQ41_10055</name>
</gene>
<comment type="caution">
    <text evidence="10">The sequence shown here is derived from an EMBL/GenBank/DDBJ whole genome shotgun (WGS) entry which is preliminary data.</text>
</comment>
<dbReference type="EMBL" id="JBHTOA010000035">
    <property type="protein sequence ID" value="MFD1399649.1"/>
    <property type="molecule type" value="Genomic_DNA"/>
</dbReference>
<dbReference type="PIRSF" id="PIRSF006060">
    <property type="entry name" value="AA_transporter"/>
    <property type="match status" value="1"/>
</dbReference>
<evidence type="ECO:0000256" key="3">
    <source>
        <dbReference type="ARBA" id="ARBA00022475"/>
    </source>
</evidence>
<feature type="transmembrane region" description="Helical" evidence="8">
    <location>
        <begin position="125"/>
        <end position="146"/>
    </location>
</feature>
<evidence type="ECO:0000256" key="4">
    <source>
        <dbReference type="ARBA" id="ARBA00022692"/>
    </source>
</evidence>
<feature type="transmembrane region" description="Helical" evidence="8">
    <location>
        <begin position="236"/>
        <end position="258"/>
    </location>
</feature>
<keyword evidence="2" id="KW-0813">Transport</keyword>
<dbReference type="PANTHER" id="PTHR43495">
    <property type="entry name" value="GABA PERMEASE"/>
    <property type="match status" value="1"/>
</dbReference>
<feature type="transmembrane region" description="Helical" evidence="8">
    <location>
        <begin position="89"/>
        <end position="119"/>
    </location>
</feature>
<keyword evidence="7 8" id="KW-0472">Membrane</keyword>
<sequence>MRRETPELARHLTSRHLQLLAIGGTIGTGLFLGAGQSIHVAGPSLIFAYLLAGLMCFFLLRALGELLLADGGDRSFLDLLQHHLGPKAAFVAGWTYWFCWVAVAMAQVTAIGVYIRFWWPSLPQWLPGLVALVVLLLVNLASVGTFGELEFWFAMIKVVAIVALIGVGVVLIAGHVKTAGGTASLTNLTAHGGFFPRGLRGFLLSFQMVTFSFTSIEQVGLTAAETHNPRRTLPKVINWLPINVLTLYVGALVVLMSLFPWSEVDQTGSPFVQVFHSLGIPGAAGLINFVVLTAAASACMACLYSAGRLLFELSVKQPRLQALTKLSRRQVPVRALMVSSLVIALAVGLNAVLPASVFTLVSSAATVSFLFVWLMIIIAHLRYRRHAAAQIFAAPLFPAGDWYVIGFLAFVFVLMFLNRDTATATLAAGVGLFALTGLAWVQSRR</sequence>
<protein>
    <submittedName>
        <fullName evidence="10">Amino acid permease</fullName>
    </submittedName>
</protein>
<evidence type="ECO:0000256" key="1">
    <source>
        <dbReference type="ARBA" id="ARBA00004651"/>
    </source>
</evidence>
<feature type="domain" description="Amino acid permease/ SLC12A" evidence="9">
    <location>
        <begin position="16"/>
        <end position="433"/>
    </location>
</feature>
<dbReference type="PANTHER" id="PTHR43495:SF2">
    <property type="entry name" value="D-SERINE_D-ALANINE_GLYCINE TRANSPORTER"/>
    <property type="match status" value="1"/>
</dbReference>
<dbReference type="Gene3D" id="1.20.1740.10">
    <property type="entry name" value="Amino acid/polyamine transporter I"/>
    <property type="match status" value="1"/>
</dbReference>
<evidence type="ECO:0000256" key="8">
    <source>
        <dbReference type="SAM" id="Phobius"/>
    </source>
</evidence>
<reference evidence="11" key="1">
    <citation type="journal article" date="2019" name="Int. J. Syst. Evol. Microbiol.">
        <title>The Global Catalogue of Microorganisms (GCM) 10K type strain sequencing project: providing services to taxonomists for standard genome sequencing and annotation.</title>
        <authorList>
            <consortium name="The Broad Institute Genomics Platform"/>
            <consortium name="The Broad Institute Genome Sequencing Center for Infectious Disease"/>
            <person name="Wu L."/>
            <person name="Ma J."/>
        </authorList>
    </citation>
    <scope>NUCLEOTIDE SEQUENCE [LARGE SCALE GENOMIC DNA]</scope>
    <source>
        <strain evidence="11">CCM 9110</strain>
    </source>
</reference>
<feature type="transmembrane region" description="Helical" evidence="8">
    <location>
        <begin position="357"/>
        <end position="379"/>
    </location>
</feature>
<dbReference type="Pfam" id="PF00324">
    <property type="entry name" value="AA_permease"/>
    <property type="match status" value="1"/>
</dbReference>
<feature type="transmembrane region" description="Helical" evidence="8">
    <location>
        <begin position="331"/>
        <end position="351"/>
    </location>
</feature>
<evidence type="ECO:0000256" key="6">
    <source>
        <dbReference type="ARBA" id="ARBA00022989"/>
    </source>
</evidence>